<keyword evidence="8" id="KW-1185">Reference proteome</keyword>
<evidence type="ECO:0000256" key="3">
    <source>
        <dbReference type="ARBA" id="ARBA00022723"/>
    </source>
</evidence>
<evidence type="ECO:0000256" key="2">
    <source>
        <dbReference type="ARBA" id="ARBA00005877"/>
    </source>
</evidence>
<dbReference type="CDD" id="cd07250">
    <property type="entry name" value="HPPD_C_like"/>
    <property type="match status" value="1"/>
</dbReference>
<dbReference type="NCBIfam" id="TIGR01263">
    <property type="entry name" value="4HPPD"/>
    <property type="match status" value="1"/>
</dbReference>
<protein>
    <submittedName>
        <fullName evidence="7">4-hydroxyphenylpyruvate dioxygenase</fullName>
        <ecNumber evidence="7">1.13.11.27</ecNumber>
    </submittedName>
</protein>
<dbReference type="CDD" id="cd08342">
    <property type="entry name" value="HPPD_N_like"/>
    <property type="match status" value="1"/>
</dbReference>
<keyword evidence="7" id="KW-0223">Dioxygenase</keyword>
<proteinExistence type="inferred from homology"/>
<dbReference type="Pfam" id="PF00903">
    <property type="entry name" value="Glyoxalase"/>
    <property type="match status" value="1"/>
</dbReference>
<dbReference type="PIRSF" id="PIRSF009283">
    <property type="entry name" value="HPP_dOase"/>
    <property type="match status" value="1"/>
</dbReference>
<reference evidence="7 8" key="1">
    <citation type="submission" date="2024-09" db="EMBL/GenBank/DDBJ databases">
        <title>The Natural Products Discovery Center: Release of the First 8490 Sequenced Strains for Exploring Actinobacteria Biosynthetic Diversity.</title>
        <authorList>
            <person name="Kalkreuter E."/>
            <person name="Kautsar S.A."/>
            <person name="Yang D."/>
            <person name="Bader C.D."/>
            <person name="Teijaro C.N."/>
            <person name="Fluegel L."/>
            <person name="Davis C.M."/>
            <person name="Simpson J.R."/>
            <person name="Lauterbach L."/>
            <person name="Steele A.D."/>
            <person name="Gui C."/>
            <person name="Meng S."/>
            <person name="Li G."/>
            <person name="Viehrig K."/>
            <person name="Ye F."/>
            <person name="Su P."/>
            <person name="Kiefer A.F."/>
            <person name="Nichols A."/>
            <person name="Cepeda A.J."/>
            <person name="Yan W."/>
            <person name="Fan B."/>
            <person name="Jiang Y."/>
            <person name="Adhikari A."/>
            <person name="Zheng C.-J."/>
            <person name="Schuster L."/>
            <person name="Cowan T.M."/>
            <person name="Smanski M.J."/>
            <person name="Chevrette M.G."/>
            <person name="De Carvalho L.P.S."/>
            <person name="Shen B."/>
        </authorList>
    </citation>
    <scope>NUCLEOTIDE SEQUENCE [LARGE SCALE GENOMIC DNA]</scope>
    <source>
        <strain evidence="7 8">NPDC058348</strain>
    </source>
</reference>
<dbReference type="PANTHER" id="PTHR11959:SF1">
    <property type="entry name" value="4-HYDROXYPHENYLPYRUVATE DIOXYGENASE"/>
    <property type="match status" value="1"/>
</dbReference>
<organism evidence="7 8">
    <name type="scientific">Streptomyces albidochromogenes</name>
    <dbReference type="NCBI Taxonomy" id="329524"/>
    <lineage>
        <taxon>Bacteria</taxon>
        <taxon>Bacillati</taxon>
        <taxon>Actinomycetota</taxon>
        <taxon>Actinomycetes</taxon>
        <taxon>Kitasatosporales</taxon>
        <taxon>Streptomycetaceae</taxon>
        <taxon>Streptomyces</taxon>
    </lineage>
</organism>
<dbReference type="EC" id="1.13.11.27" evidence="7"/>
<comment type="caution">
    <text evidence="7">The sequence shown here is derived from an EMBL/GenBank/DDBJ whole genome shotgun (WGS) entry which is preliminary data.</text>
</comment>
<dbReference type="InterPro" id="IPR005956">
    <property type="entry name" value="4OHPhenylPyrv_dOase"/>
</dbReference>
<keyword evidence="7" id="KW-0560">Oxidoreductase</keyword>
<dbReference type="PROSITE" id="PS51819">
    <property type="entry name" value="VOC"/>
    <property type="match status" value="2"/>
</dbReference>
<dbReference type="Proteomes" id="UP001598448">
    <property type="component" value="Unassembled WGS sequence"/>
</dbReference>
<feature type="domain" description="VOC" evidence="6">
    <location>
        <begin position="159"/>
        <end position="310"/>
    </location>
</feature>
<keyword evidence="5" id="KW-0408">Iron</keyword>
<dbReference type="SUPFAM" id="SSF54593">
    <property type="entry name" value="Glyoxalase/Bleomycin resistance protein/Dihydroxybiphenyl dioxygenase"/>
    <property type="match status" value="1"/>
</dbReference>
<dbReference type="InterPro" id="IPR004360">
    <property type="entry name" value="Glyas_Fos-R_dOase_dom"/>
</dbReference>
<dbReference type="InterPro" id="IPR029068">
    <property type="entry name" value="Glyas_Bleomycin-R_OHBP_Dase"/>
</dbReference>
<feature type="domain" description="VOC" evidence="6">
    <location>
        <begin position="13"/>
        <end position="132"/>
    </location>
</feature>
<evidence type="ECO:0000259" key="6">
    <source>
        <dbReference type="PROSITE" id="PS51819"/>
    </source>
</evidence>
<dbReference type="GO" id="GO:0003868">
    <property type="term" value="F:4-hydroxyphenylpyruvate dioxygenase activity"/>
    <property type="evidence" value="ECO:0007669"/>
    <property type="project" value="UniProtKB-EC"/>
</dbReference>
<dbReference type="InterPro" id="IPR037523">
    <property type="entry name" value="VOC_core"/>
</dbReference>
<keyword evidence="4" id="KW-0677">Repeat</keyword>
<keyword evidence="3" id="KW-0479">Metal-binding</keyword>
<evidence type="ECO:0000313" key="7">
    <source>
        <dbReference type="EMBL" id="MFD5098328.1"/>
    </source>
</evidence>
<evidence type="ECO:0000313" key="8">
    <source>
        <dbReference type="Proteomes" id="UP001598448"/>
    </source>
</evidence>
<evidence type="ECO:0000256" key="4">
    <source>
        <dbReference type="ARBA" id="ARBA00022737"/>
    </source>
</evidence>
<dbReference type="Gene3D" id="3.10.180.10">
    <property type="entry name" value="2,3-Dihydroxybiphenyl 1,2-Dioxygenase, domain 1"/>
    <property type="match status" value="2"/>
</dbReference>
<sequence>MSSKDTGVFHDMRVDHLKLYVTNLTQSAAYFAGAYGFTAPTVPNGRTAMLEANRIRFELVQPTAGDRAASTFTERHGDGVGDIALCVLDPAAAFHEAVRRGARPICAPADHGGGVTATIAGFADVTHTFVKGTDTPCPPLPHAAPHGGSPSQQHPGLIEVDHLAVCVQPGELEPLAAFYERVFDFETTFTEHIVVGTQAIRTTAVQSRSGRVTLTLIEPDTTRDPGQIDRFLHDHGGAGVQHVAFSTGSIVDTVRSLTRGGVNFAHTPATYYDLLTRRLTPVRYTADRLKELSILVDVDQGGQLFQIFSKSVHPLNTLFFEIIERQGGRTFGGGNIAALYESVRLEESAAGLRRGSHRS</sequence>
<dbReference type="InterPro" id="IPR041736">
    <property type="entry name" value="4OHPhenylPyrv_dOase_N"/>
</dbReference>
<comment type="cofactor">
    <cofactor evidence="1">
        <name>Fe cation</name>
        <dbReference type="ChEBI" id="CHEBI:24875"/>
    </cofactor>
</comment>
<dbReference type="EMBL" id="JBHXIJ010000018">
    <property type="protein sequence ID" value="MFD5098328.1"/>
    <property type="molecule type" value="Genomic_DNA"/>
</dbReference>
<gene>
    <name evidence="7" type="primary">hppD</name>
    <name evidence="7" type="ORF">ACFWJN_05015</name>
</gene>
<dbReference type="PANTHER" id="PTHR11959">
    <property type="entry name" value="4-HYDROXYPHENYLPYRUVATE DIOXYGENASE"/>
    <property type="match status" value="1"/>
</dbReference>
<dbReference type="RefSeq" id="WP_386709080.1">
    <property type="nucleotide sequence ID" value="NZ_JBHXIJ010000018.1"/>
</dbReference>
<name>A0ABW6FMW5_9ACTN</name>
<evidence type="ECO:0000256" key="5">
    <source>
        <dbReference type="ARBA" id="ARBA00023004"/>
    </source>
</evidence>
<comment type="similarity">
    <text evidence="2">Belongs to the 4HPPD family.</text>
</comment>
<accession>A0ABW6FMW5</accession>
<evidence type="ECO:0000256" key="1">
    <source>
        <dbReference type="ARBA" id="ARBA00001962"/>
    </source>
</evidence>
<dbReference type="InterPro" id="IPR041735">
    <property type="entry name" value="4OHPhenylPyrv_dOase_C"/>
</dbReference>